<evidence type="ECO:0000256" key="3">
    <source>
        <dbReference type="ARBA" id="ARBA00023242"/>
    </source>
</evidence>
<dbReference type="SMART" id="SM00300">
    <property type="entry name" value="ChSh"/>
    <property type="match status" value="1"/>
</dbReference>
<dbReference type="InterPro" id="IPR016197">
    <property type="entry name" value="Chromo-like_dom_sf"/>
</dbReference>
<dbReference type="RefSeq" id="XP_060432888.1">
    <property type="nucleotide sequence ID" value="XM_060567532.1"/>
</dbReference>
<dbReference type="GO" id="GO:0006338">
    <property type="term" value="P:chromatin remodeling"/>
    <property type="evidence" value="ECO:0007669"/>
    <property type="project" value="UniProtKB-ARBA"/>
</dbReference>
<dbReference type="InterPro" id="IPR023780">
    <property type="entry name" value="Chromo_domain"/>
</dbReference>
<dbReference type="Gene3D" id="2.40.50.40">
    <property type="match status" value="2"/>
</dbReference>
<feature type="domain" description="Chromo" evidence="5">
    <location>
        <begin position="151"/>
        <end position="213"/>
    </location>
</feature>
<dbReference type="CDD" id="cd18657">
    <property type="entry name" value="CSD_Swi6"/>
    <property type="match status" value="1"/>
</dbReference>
<proteinExistence type="predicted"/>
<dbReference type="EMBL" id="JAHMHR010000009">
    <property type="protein sequence ID" value="KAK1689193.1"/>
    <property type="molecule type" value="Genomic_DNA"/>
</dbReference>
<dbReference type="Pfam" id="PF01393">
    <property type="entry name" value="Chromo_shadow"/>
    <property type="match status" value="1"/>
</dbReference>
<accession>A0AAJ0ART1</accession>
<evidence type="ECO:0000256" key="4">
    <source>
        <dbReference type="SAM" id="MobiDB-lite"/>
    </source>
</evidence>
<feature type="compositionally biased region" description="Low complexity" evidence="4">
    <location>
        <begin position="227"/>
        <end position="238"/>
    </location>
</feature>
<dbReference type="GeneID" id="85452058"/>
<feature type="region of interest" description="Disordered" evidence="4">
    <location>
        <begin position="89"/>
        <end position="149"/>
    </location>
</feature>
<sequence>MPPGKSSPLRTSPLVALAKSRRDCNNTLHDAHPTPIPHTTSQWRVAMARRKASKANEEKKPKKLTAPIAISDDEMSDAGGEIAIPLKEKRAKSRSAEYRDDVSEAKSEEDIPMISGDLNGSATKPARAAKADSVVADEEEEEGDDLEADEYVVEKILDHLASDDGTVNFRVKWEGYSKKSDQTWEPEDSLKDGASEILEEYLRKLGGREALFEEKTKAKNTKKRGRPSASSSTPPASSKRGKRNGHPAESTPPLSAKEAKAKAWTLPSGSWEDDVESIDACEDEESGSIIIYLNWRNGQKTKHPKEVVYKRCPQKMLQFYEKHIRIIKAGPDADLPELDAAPEAKM</sequence>
<reference evidence="6" key="1">
    <citation type="submission" date="2021-06" db="EMBL/GenBank/DDBJ databases">
        <title>Comparative genomics, transcriptomics and evolutionary studies reveal genomic signatures of adaptation to plant cell wall in hemibiotrophic fungi.</title>
        <authorList>
            <consortium name="DOE Joint Genome Institute"/>
            <person name="Baroncelli R."/>
            <person name="Diaz J.F."/>
            <person name="Benocci T."/>
            <person name="Peng M."/>
            <person name="Battaglia E."/>
            <person name="Haridas S."/>
            <person name="Andreopoulos W."/>
            <person name="Labutti K."/>
            <person name="Pangilinan J."/>
            <person name="Floch G.L."/>
            <person name="Makela M.R."/>
            <person name="Henrissat B."/>
            <person name="Grigoriev I.V."/>
            <person name="Crouch J.A."/>
            <person name="De Vries R.P."/>
            <person name="Sukno S.A."/>
            <person name="Thon M.R."/>
        </authorList>
    </citation>
    <scope>NUCLEOTIDE SEQUENCE</scope>
    <source>
        <strain evidence="6">CBS 193.32</strain>
    </source>
</reference>
<dbReference type="Pfam" id="PF00385">
    <property type="entry name" value="Chromo"/>
    <property type="match status" value="1"/>
</dbReference>
<organism evidence="6 7">
    <name type="scientific">Colletotrichum godetiae</name>
    <dbReference type="NCBI Taxonomy" id="1209918"/>
    <lineage>
        <taxon>Eukaryota</taxon>
        <taxon>Fungi</taxon>
        <taxon>Dikarya</taxon>
        <taxon>Ascomycota</taxon>
        <taxon>Pezizomycotina</taxon>
        <taxon>Sordariomycetes</taxon>
        <taxon>Hypocreomycetidae</taxon>
        <taxon>Glomerellales</taxon>
        <taxon>Glomerellaceae</taxon>
        <taxon>Colletotrichum</taxon>
        <taxon>Colletotrichum acutatum species complex</taxon>
    </lineage>
</organism>
<dbReference type="GO" id="GO:0005634">
    <property type="term" value="C:nucleus"/>
    <property type="evidence" value="ECO:0007669"/>
    <property type="project" value="UniProtKB-SubCell"/>
</dbReference>
<dbReference type="SUPFAM" id="SSF54160">
    <property type="entry name" value="Chromo domain-like"/>
    <property type="match status" value="2"/>
</dbReference>
<evidence type="ECO:0000313" key="6">
    <source>
        <dbReference type="EMBL" id="KAK1689193.1"/>
    </source>
</evidence>
<keyword evidence="7" id="KW-1185">Reference proteome</keyword>
<dbReference type="InterPro" id="IPR000953">
    <property type="entry name" value="Chromo/chromo_shadow_dom"/>
</dbReference>
<name>A0AAJ0ART1_9PEZI</name>
<evidence type="ECO:0000259" key="5">
    <source>
        <dbReference type="PROSITE" id="PS50013"/>
    </source>
</evidence>
<dbReference type="PRINTS" id="PR00504">
    <property type="entry name" value="CHROMODOMAIN"/>
</dbReference>
<dbReference type="InterPro" id="IPR008251">
    <property type="entry name" value="Chromo_shadow_dom"/>
</dbReference>
<comment type="subunit">
    <text evidence="2">Component of the NuA4 histone acetyltransferase complex.</text>
</comment>
<dbReference type="InterPro" id="IPR051219">
    <property type="entry name" value="Heterochromatin_chromo-domain"/>
</dbReference>
<evidence type="ECO:0000256" key="1">
    <source>
        <dbReference type="ARBA" id="ARBA00004123"/>
    </source>
</evidence>
<dbReference type="PANTHER" id="PTHR22812">
    <property type="entry name" value="CHROMOBOX PROTEIN"/>
    <property type="match status" value="1"/>
</dbReference>
<keyword evidence="3" id="KW-0539">Nucleus</keyword>
<dbReference type="Proteomes" id="UP001224890">
    <property type="component" value="Unassembled WGS sequence"/>
</dbReference>
<protein>
    <recommendedName>
        <fullName evidence="5">Chromo domain-containing protein</fullName>
    </recommendedName>
</protein>
<gene>
    <name evidence="6" type="ORF">BDP55DRAFT_432169</name>
</gene>
<feature type="region of interest" description="Disordered" evidence="4">
    <location>
        <begin position="50"/>
        <end position="72"/>
    </location>
</feature>
<dbReference type="InterPro" id="IPR023779">
    <property type="entry name" value="Chromodomain_CS"/>
</dbReference>
<dbReference type="PROSITE" id="PS00598">
    <property type="entry name" value="CHROMO_1"/>
    <property type="match status" value="1"/>
</dbReference>
<comment type="subcellular location">
    <subcellularLocation>
        <location evidence="1">Nucleus</location>
    </subcellularLocation>
</comment>
<feature type="compositionally biased region" description="Acidic residues" evidence="4">
    <location>
        <begin position="135"/>
        <end position="149"/>
    </location>
</feature>
<dbReference type="GO" id="GO:0000792">
    <property type="term" value="C:heterochromatin"/>
    <property type="evidence" value="ECO:0007669"/>
    <property type="project" value="UniProtKB-ARBA"/>
</dbReference>
<feature type="compositionally biased region" description="Basic and acidic residues" evidence="4">
    <location>
        <begin position="94"/>
        <end position="109"/>
    </location>
</feature>
<feature type="region of interest" description="Disordered" evidence="4">
    <location>
        <begin position="212"/>
        <end position="279"/>
    </location>
</feature>
<dbReference type="PROSITE" id="PS50013">
    <property type="entry name" value="CHROMO_2"/>
    <property type="match status" value="1"/>
</dbReference>
<dbReference type="AlphaFoldDB" id="A0AAJ0ART1"/>
<evidence type="ECO:0000313" key="7">
    <source>
        <dbReference type="Proteomes" id="UP001224890"/>
    </source>
</evidence>
<dbReference type="SMART" id="SM00298">
    <property type="entry name" value="CHROMO"/>
    <property type="match status" value="1"/>
</dbReference>
<dbReference type="InterPro" id="IPR017984">
    <property type="entry name" value="Chromo_dom_subgr"/>
</dbReference>
<dbReference type="CDD" id="cd00024">
    <property type="entry name" value="CD_CSD"/>
    <property type="match status" value="1"/>
</dbReference>
<evidence type="ECO:0000256" key="2">
    <source>
        <dbReference type="ARBA" id="ARBA00011353"/>
    </source>
</evidence>
<comment type="caution">
    <text evidence="6">The sequence shown here is derived from an EMBL/GenBank/DDBJ whole genome shotgun (WGS) entry which is preliminary data.</text>
</comment>